<gene>
    <name evidence="2" type="ORF">EHS15_09430</name>
</gene>
<accession>A0A4R9LZX1</accession>
<dbReference type="Proteomes" id="UP000298058">
    <property type="component" value="Unassembled WGS sequence"/>
</dbReference>
<dbReference type="AlphaFoldDB" id="A0A4R9LZX1"/>
<dbReference type="PROSITE" id="PS51781">
    <property type="entry name" value="SH3B"/>
    <property type="match status" value="1"/>
</dbReference>
<organism evidence="2 3">
    <name type="scientific">Leptospira idonii</name>
    <dbReference type="NCBI Taxonomy" id="1193500"/>
    <lineage>
        <taxon>Bacteria</taxon>
        <taxon>Pseudomonadati</taxon>
        <taxon>Spirochaetota</taxon>
        <taxon>Spirochaetia</taxon>
        <taxon>Leptospirales</taxon>
        <taxon>Leptospiraceae</taxon>
        <taxon>Leptospira</taxon>
    </lineage>
</organism>
<reference evidence="2" key="1">
    <citation type="journal article" date="2019" name="PLoS Negl. Trop. Dis.">
        <title>Revisiting the worldwide diversity of Leptospira species in the environment.</title>
        <authorList>
            <person name="Vincent A.T."/>
            <person name="Schiettekatte O."/>
            <person name="Bourhy P."/>
            <person name="Veyrier F.J."/>
            <person name="Picardeau M."/>
        </authorList>
    </citation>
    <scope>NUCLEOTIDE SEQUENCE [LARGE SCALE GENOMIC DNA]</scope>
    <source>
        <strain evidence="2">201300427</strain>
    </source>
</reference>
<evidence type="ECO:0000313" key="2">
    <source>
        <dbReference type="EMBL" id="TGN19312.1"/>
    </source>
</evidence>
<dbReference type="PROSITE" id="PS51257">
    <property type="entry name" value="PROKAR_LIPOPROTEIN"/>
    <property type="match status" value="1"/>
</dbReference>
<dbReference type="OrthoDB" id="317179at2"/>
<dbReference type="Gene3D" id="2.30.30.40">
    <property type="entry name" value="SH3 Domains"/>
    <property type="match status" value="1"/>
</dbReference>
<proteinExistence type="predicted"/>
<name>A0A4R9LZX1_9LEPT</name>
<dbReference type="InterPro" id="IPR003646">
    <property type="entry name" value="SH3-like_bac-type"/>
</dbReference>
<dbReference type="EMBL" id="RQHW01000032">
    <property type="protein sequence ID" value="TGN19312.1"/>
    <property type="molecule type" value="Genomic_DNA"/>
</dbReference>
<feature type="domain" description="SH3b" evidence="1">
    <location>
        <begin position="22"/>
        <end position="97"/>
    </location>
</feature>
<sequence length="259" mass="30076">MKFIQVIVLYIIITMWVGSCSKTEGYIYSNAVSGLRIRTLPNLNSEKIATFPYKEKAVLIEKEERLDEIDGLVNYWYKIKYSGHTGWVFGAYISHIPLEERKPDADAYTGLIYKNDLPNFKTVSVNIISEQIRFSIYSGPKNHFYGFLEEQNRLDEQTVEKKILHSIQFDLGKNEEFLQSINQCFTPDEQEIIFAIYYLEIDTTGETIGNHYELEIKKFKIIKSWLLSEDKQSLLPLNYTKGIKCIFPDPANILEPVSD</sequence>
<dbReference type="RefSeq" id="WP_135760318.1">
    <property type="nucleotide sequence ID" value="NZ_RQHW01000032.1"/>
</dbReference>
<keyword evidence="3" id="KW-1185">Reference proteome</keyword>
<comment type="caution">
    <text evidence="2">The sequence shown here is derived from an EMBL/GenBank/DDBJ whole genome shotgun (WGS) entry which is preliminary data.</text>
</comment>
<evidence type="ECO:0000259" key="1">
    <source>
        <dbReference type="PROSITE" id="PS51781"/>
    </source>
</evidence>
<evidence type="ECO:0000313" key="3">
    <source>
        <dbReference type="Proteomes" id="UP000298058"/>
    </source>
</evidence>
<dbReference type="Pfam" id="PF08239">
    <property type="entry name" value="SH3_3"/>
    <property type="match status" value="1"/>
</dbReference>
<protein>
    <submittedName>
        <fullName evidence="2">SH3 domain-containing protein</fullName>
    </submittedName>
</protein>